<comment type="caution">
    <text evidence="2">The sequence shown here is derived from an EMBL/GenBank/DDBJ whole genome shotgun (WGS) entry which is preliminary data.</text>
</comment>
<accession>A0ABV9Q7Y5</accession>
<evidence type="ECO:0000256" key="1">
    <source>
        <dbReference type="SAM" id="Phobius"/>
    </source>
</evidence>
<evidence type="ECO:0000313" key="3">
    <source>
        <dbReference type="Proteomes" id="UP001596002"/>
    </source>
</evidence>
<proteinExistence type="predicted"/>
<organism evidence="2 3">
    <name type="scientific">Effusibacillus consociatus</name>
    <dbReference type="NCBI Taxonomy" id="1117041"/>
    <lineage>
        <taxon>Bacteria</taxon>
        <taxon>Bacillati</taxon>
        <taxon>Bacillota</taxon>
        <taxon>Bacilli</taxon>
        <taxon>Bacillales</taxon>
        <taxon>Alicyclobacillaceae</taxon>
        <taxon>Effusibacillus</taxon>
    </lineage>
</organism>
<dbReference type="Proteomes" id="UP001596002">
    <property type="component" value="Unassembled WGS sequence"/>
</dbReference>
<keyword evidence="1" id="KW-1133">Transmembrane helix</keyword>
<keyword evidence="1" id="KW-0472">Membrane</keyword>
<dbReference type="RefSeq" id="WP_380029777.1">
    <property type="nucleotide sequence ID" value="NZ_JBHSHC010000158.1"/>
</dbReference>
<sequence>MLNTIVAYSLFFETVLGFATIFWWWKRCDKVEKIFMLLHLSGASLFAYSMLL</sequence>
<keyword evidence="3" id="KW-1185">Reference proteome</keyword>
<feature type="transmembrane region" description="Helical" evidence="1">
    <location>
        <begin position="34"/>
        <end position="51"/>
    </location>
</feature>
<gene>
    <name evidence="2" type="ORF">ACFO8Q_23765</name>
</gene>
<dbReference type="EMBL" id="JBHSHC010000158">
    <property type="protein sequence ID" value="MFC4770299.1"/>
    <property type="molecule type" value="Genomic_DNA"/>
</dbReference>
<keyword evidence="1" id="KW-0812">Transmembrane</keyword>
<feature type="transmembrane region" description="Helical" evidence="1">
    <location>
        <begin position="6"/>
        <end position="25"/>
    </location>
</feature>
<name>A0ABV9Q7Y5_9BACL</name>
<protein>
    <submittedName>
        <fullName evidence="2">Uncharacterized protein</fullName>
    </submittedName>
</protein>
<reference evidence="3" key="1">
    <citation type="journal article" date="2019" name="Int. J. Syst. Evol. Microbiol.">
        <title>The Global Catalogue of Microorganisms (GCM) 10K type strain sequencing project: providing services to taxonomists for standard genome sequencing and annotation.</title>
        <authorList>
            <consortium name="The Broad Institute Genomics Platform"/>
            <consortium name="The Broad Institute Genome Sequencing Center for Infectious Disease"/>
            <person name="Wu L."/>
            <person name="Ma J."/>
        </authorList>
    </citation>
    <scope>NUCLEOTIDE SEQUENCE [LARGE SCALE GENOMIC DNA]</scope>
    <source>
        <strain evidence="3">WYCCWR 12678</strain>
    </source>
</reference>
<evidence type="ECO:0000313" key="2">
    <source>
        <dbReference type="EMBL" id="MFC4770299.1"/>
    </source>
</evidence>